<reference evidence="2 3" key="1">
    <citation type="journal article" date="2017" name="Mol. Ecol.">
        <title>Comparative and population genomic landscape of Phellinus noxius: A hypervariable fungus causing root rot in trees.</title>
        <authorList>
            <person name="Chung C.L."/>
            <person name="Lee T.J."/>
            <person name="Akiba M."/>
            <person name="Lee H.H."/>
            <person name="Kuo T.H."/>
            <person name="Liu D."/>
            <person name="Ke H.M."/>
            <person name="Yokoi T."/>
            <person name="Roa M.B."/>
            <person name="Lu M.J."/>
            <person name="Chang Y.Y."/>
            <person name="Ann P.J."/>
            <person name="Tsai J.N."/>
            <person name="Chen C.Y."/>
            <person name="Tzean S.S."/>
            <person name="Ota Y."/>
            <person name="Hattori T."/>
            <person name="Sahashi N."/>
            <person name="Liou R.F."/>
            <person name="Kikuchi T."/>
            <person name="Tsai I.J."/>
        </authorList>
    </citation>
    <scope>NUCLEOTIDE SEQUENCE [LARGE SCALE GENOMIC DNA]</scope>
    <source>
        <strain evidence="2 3">FFPRI411160</strain>
    </source>
</reference>
<evidence type="ECO:0000256" key="1">
    <source>
        <dbReference type="SAM" id="MobiDB-lite"/>
    </source>
</evidence>
<proteinExistence type="predicted"/>
<keyword evidence="3" id="KW-1185">Reference proteome</keyword>
<evidence type="ECO:0000313" key="2">
    <source>
        <dbReference type="EMBL" id="PAV23684.1"/>
    </source>
</evidence>
<name>A0A286UVV6_9AGAM</name>
<comment type="caution">
    <text evidence="2">The sequence shown here is derived from an EMBL/GenBank/DDBJ whole genome shotgun (WGS) entry which is preliminary data.</text>
</comment>
<dbReference type="AlphaFoldDB" id="A0A286UVV6"/>
<dbReference type="OrthoDB" id="3236040at2759"/>
<feature type="compositionally biased region" description="Polar residues" evidence="1">
    <location>
        <begin position="163"/>
        <end position="174"/>
    </location>
</feature>
<protein>
    <submittedName>
        <fullName evidence="2">Uncharacterized protein</fullName>
    </submittedName>
</protein>
<feature type="compositionally biased region" description="Polar residues" evidence="1">
    <location>
        <begin position="142"/>
        <end position="151"/>
    </location>
</feature>
<dbReference type="InParanoid" id="A0A286UVV6"/>
<organism evidence="2 3">
    <name type="scientific">Pyrrhoderma noxium</name>
    <dbReference type="NCBI Taxonomy" id="2282107"/>
    <lineage>
        <taxon>Eukaryota</taxon>
        <taxon>Fungi</taxon>
        <taxon>Dikarya</taxon>
        <taxon>Basidiomycota</taxon>
        <taxon>Agaricomycotina</taxon>
        <taxon>Agaricomycetes</taxon>
        <taxon>Hymenochaetales</taxon>
        <taxon>Hymenochaetaceae</taxon>
        <taxon>Pyrrhoderma</taxon>
    </lineage>
</organism>
<feature type="compositionally biased region" description="Polar residues" evidence="1">
    <location>
        <begin position="1"/>
        <end position="20"/>
    </location>
</feature>
<accession>A0A286UVV6</accession>
<sequence length="278" mass="29548">MPLRRSVSTPVGSMRSNPYPSSLSLSAAHALNAGGPHRPRRSASDGNGRRVLADIEWWRVMDGQEPQQTTTLPARVSHDENTEVQLDAINASLVNAGIEPIDEQVLRASRPATVDDDSVVAGLPEGSQGASSLTAPFSALSITSNAPSTPQRARRSVSDASEADTSIASDSSLCSTPASSPRTPASVFRESLLPDSFSLGFSFANDSRFNDCVPFAESIPCASLDFSYVPSPRMGGSELSSWLPKHSESAVMRSVSFGGFESPREPVDDDVFGDIFFP</sequence>
<feature type="compositionally biased region" description="Low complexity" evidence="1">
    <location>
        <begin position="21"/>
        <end position="33"/>
    </location>
</feature>
<evidence type="ECO:0000313" key="3">
    <source>
        <dbReference type="Proteomes" id="UP000217199"/>
    </source>
</evidence>
<dbReference type="EMBL" id="NBII01000001">
    <property type="protein sequence ID" value="PAV23684.1"/>
    <property type="molecule type" value="Genomic_DNA"/>
</dbReference>
<gene>
    <name evidence="2" type="ORF">PNOK_0075200</name>
</gene>
<feature type="region of interest" description="Disordered" evidence="1">
    <location>
        <begin position="1"/>
        <end position="48"/>
    </location>
</feature>
<dbReference type="Proteomes" id="UP000217199">
    <property type="component" value="Unassembled WGS sequence"/>
</dbReference>
<feature type="region of interest" description="Disordered" evidence="1">
    <location>
        <begin position="142"/>
        <end position="180"/>
    </location>
</feature>